<gene>
    <name evidence="2" type="primary">salL_8</name>
    <name evidence="2" type="ORF">SDC9_121435</name>
</gene>
<feature type="domain" description="S-adenosyl-l-methionine hydroxide adenosyltransferase C-terminal" evidence="1">
    <location>
        <begin position="33"/>
        <end position="127"/>
    </location>
</feature>
<dbReference type="EC" id="2.5.1.94" evidence="2"/>
<comment type="caution">
    <text evidence="2">The sequence shown here is derived from an EMBL/GenBank/DDBJ whole genome shotgun (WGS) entry which is preliminary data.</text>
</comment>
<dbReference type="InterPro" id="IPR002747">
    <property type="entry name" value="SAM_OH_AdoTrfase"/>
</dbReference>
<protein>
    <submittedName>
        <fullName evidence="2">Adenosyl-chloride synthase</fullName>
        <ecNumber evidence="2">2.5.1.94</ecNumber>
    </submittedName>
</protein>
<dbReference type="PANTHER" id="PTHR35092">
    <property type="entry name" value="CHLORINASE MJ1651"/>
    <property type="match status" value="1"/>
</dbReference>
<dbReference type="InterPro" id="IPR046470">
    <property type="entry name" value="SAM_HAT_C"/>
</dbReference>
<dbReference type="EMBL" id="VSSQ01025970">
    <property type="protein sequence ID" value="MPM74447.1"/>
    <property type="molecule type" value="Genomic_DNA"/>
</dbReference>
<sequence>MIDFSGVGPEVPPGSVVELPLPEPEFDGKRITGDIDVLDVRFGSLWTNITRELFLQLGVKHGDRIEILIENGTRLYYRNSLIYARAFTDAFIGEPLVYVNSLDRMAVAINQGDFARAYNIGTGAPWRITMRKSSQKEPCRGE</sequence>
<dbReference type="GO" id="GO:0016740">
    <property type="term" value="F:transferase activity"/>
    <property type="evidence" value="ECO:0007669"/>
    <property type="project" value="UniProtKB-KW"/>
</dbReference>
<keyword evidence="2" id="KW-0808">Transferase</keyword>
<dbReference type="Pfam" id="PF20257">
    <property type="entry name" value="SAM_HAT_C"/>
    <property type="match status" value="1"/>
</dbReference>
<accession>A0A645CBY0</accession>
<dbReference type="SUPFAM" id="SSF101852">
    <property type="entry name" value="Bacterial fluorinating enzyme, C-terminal domain"/>
    <property type="match status" value="1"/>
</dbReference>
<evidence type="ECO:0000259" key="1">
    <source>
        <dbReference type="Pfam" id="PF20257"/>
    </source>
</evidence>
<dbReference type="PANTHER" id="PTHR35092:SF1">
    <property type="entry name" value="CHLORINASE MJ1651"/>
    <property type="match status" value="1"/>
</dbReference>
<dbReference type="AlphaFoldDB" id="A0A645CBY0"/>
<dbReference type="Gene3D" id="2.40.30.90">
    <property type="entry name" value="Bacterial fluorinating enzyme like"/>
    <property type="match status" value="1"/>
</dbReference>
<organism evidence="2">
    <name type="scientific">bioreactor metagenome</name>
    <dbReference type="NCBI Taxonomy" id="1076179"/>
    <lineage>
        <taxon>unclassified sequences</taxon>
        <taxon>metagenomes</taxon>
        <taxon>ecological metagenomes</taxon>
    </lineage>
</organism>
<reference evidence="2" key="1">
    <citation type="submission" date="2019-08" db="EMBL/GenBank/DDBJ databases">
        <authorList>
            <person name="Kucharzyk K."/>
            <person name="Murdoch R.W."/>
            <person name="Higgins S."/>
            <person name="Loffler F."/>
        </authorList>
    </citation>
    <scope>NUCLEOTIDE SEQUENCE</scope>
</reference>
<evidence type="ECO:0000313" key="2">
    <source>
        <dbReference type="EMBL" id="MPM74447.1"/>
    </source>
</evidence>
<proteinExistence type="predicted"/>
<dbReference type="InterPro" id="IPR023227">
    <property type="entry name" value="SAM_OH_AdoTrfase_C_sf"/>
</dbReference>
<name>A0A645CBY0_9ZZZZ</name>